<dbReference type="SMART" id="SM00526">
    <property type="entry name" value="H15"/>
    <property type="match status" value="1"/>
</dbReference>
<evidence type="ECO:0000256" key="3">
    <source>
        <dbReference type="ARBA" id="ARBA00023242"/>
    </source>
</evidence>
<dbReference type="Gramene" id="ESQ40843">
    <property type="protein sequence ID" value="ESQ40843"/>
    <property type="gene ID" value="EUTSA_v10015336mg"/>
</dbReference>
<keyword evidence="7" id="KW-1185">Reference proteome</keyword>
<dbReference type="GO" id="GO:0006334">
    <property type="term" value="P:nucleosome assembly"/>
    <property type="evidence" value="ECO:0007669"/>
    <property type="project" value="InterPro"/>
</dbReference>
<dbReference type="GO" id="GO:0030261">
    <property type="term" value="P:chromosome condensation"/>
    <property type="evidence" value="ECO:0007669"/>
    <property type="project" value="TreeGrafter"/>
</dbReference>
<dbReference type="KEGG" id="eus:EUTSA_v10015336mg"/>
<feature type="compositionally biased region" description="Basic residues" evidence="4">
    <location>
        <begin position="440"/>
        <end position="449"/>
    </location>
</feature>
<feature type="domain" description="H15" evidence="5">
    <location>
        <begin position="54"/>
        <end position="126"/>
    </location>
</feature>
<evidence type="ECO:0000256" key="2">
    <source>
        <dbReference type="ARBA" id="ARBA00023125"/>
    </source>
</evidence>
<feature type="non-terminal residue" evidence="6">
    <location>
        <position position="465"/>
    </location>
</feature>
<dbReference type="Gene3D" id="1.10.10.10">
    <property type="entry name" value="Winged helix-like DNA-binding domain superfamily/Winged helix DNA-binding domain"/>
    <property type="match status" value="1"/>
</dbReference>
<evidence type="ECO:0000259" key="5">
    <source>
        <dbReference type="PROSITE" id="PS51504"/>
    </source>
</evidence>
<dbReference type="Pfam" id="PF00538">
    <property type="entry name" value="Linker_histone"/>
    <property type="match status" value="1"/>
</dbReference>
<comment type="subcellular location">
    <subcellularLocation>
        <location evidence="1">Nucleus</location>
    </subcellularLocation>
</comment>
<dbReference type="STRING" id="72664.V4LLY7"/>
<dbReference type="OrthoDB" id="1110759at2759"/>
<feature type="compositionally biased region" description="Basic and acidic residues" evidence="4">
    <location>
        <begin position="428"/>
        <end position="439"/>
    </location>
</feature>
<reference evidence="6 7" key="1">
    <citation type="journal article" date="2013" name="Front. Plant Sci.">
        <title>The Reference Genome of the Halophytic Plant Eutrema salsugineum.</title>
        <authorList>
            <person name="Yang R."/>
            <person name="Jarvis D.E."/>
            <person name="Chen H."/>
            <person name="Beilstein M.A."/>
            <person name="Grimwood J."/>
            <person name="Jenkins J."/>
            <person name="Shu S."/>
            <person name="Prochnik S."/>
            <person name="Xin M."/>
            <person name="Ma C."/>
            <person name="Schmutz J."/>
            <person name="Wing R.A."/>
            <person name="Mitchell-Olds T."/>
            <person name="Schumaker K.S."/>
            <person name="Wang X."/>
        </authorList>
    </citation>
    <scope>NUCLEOTIDE SEQUENCE [LARGE SCALE GENOMIC DNA]</scope>
</reference>
<dbReference type="Proteomes" id="UP000030689">
    <property type="component" value="Unassembled WGS sequence"/>
</dbReference>
<dbReference type="GO" id="GO:0031492">
    <property type="term" value="F:nucleosomal DNA binding"/>
    <property type="evidence" value="ECO:0007669"/>
    <property type="project" value="TreeGrafter"/>
</dbReference>
<dbReference type="PROSITE" id="PS51504">
    <property type="entry name" value="H15"/>
    <property type="match status" value="1"/>
</dbReference>
<evidence type="ECO:0000313" key="6">
    <source>
        <dbReference type="EMBL" id="ESQ40843.1"/>
    </source>
</evidence>
<dbReference type="eggNOG" id="ENOG502SAHP">
    <property type="taxonomic scope" value="Eukaryota"/>
</dbReference>
<dbReference type="InterPro" id="IPR005818">
    <property type="entry name" value="Histone_H1/H5_H15"/>
</dbReference>
<evidence type="ECO:0000313" key="7">
    <source>
        <dbReference type="Proteomes" id="UP000030689"/>
    </source>
</evidence>
<keyword evidence="2" id="KW-0238">DNA-binding</keyword>
<dbReference type="PANTHER" id="PTHR11467:SF109">
    <property type="entry name" value="H15 DOMAIN-CONTAINING PROTEIN"/>
    <property type="match status" value="1"/>
</dbReference>
<dbReference type="InterPro" id="IPR036388">
    <property type="entry name" value="WH-like_DNA-bd_sf"/>
</dbReference>
<dbReference type="GO" id="GO:0045910">
    <property type="term" value="P:negative regulation of DNA recombination"/>
    <property type="evidence" value="ECO:0007669"/>
    <property type="project" value="TreeGrafter"/>
</dbReference>
<dbReference type="OMA" id="LMSMAHE"/>
<evidence type="ECO:0000256" key="4">
    <source>
        <dbReference type="SAM" id="MobiDB-lite"/>
    </source>
</evidence>
<dbReference type="SUPFAM" id="SSF46785">
    <property type="entry name" value="Winged helix' DNA-binding domain"/>
    <property type="match status" value="1"/>
</dbReference>
<accession>V4LLY7</accession>
<name>V4LLY7_EUTSA</name>
<evidence type="ECO:0000256" key="1">
    <source>
        <dbReference type="ARBA" id="ARBA00004123"/>
    </source>
</evidence>
<dbReference type="AlphaFoldDB" id="V4LLY7"/>
<keyword evidence="3" id="KW-0539">Nucleus</keyword>
<dbReference type="GO" id="GO:0000786">
    <property type="term" value="C:nucleosome"/>
    <property type="evidence" value="ECO:0007669"/>
    <property type="project" value="InterPro"/>
</dbReference>
<dbReference type="EMBL" id="KI517464">
    <property type="protein sequence ID" value="ESQ40843.1"/>
    <property type="molecule type" value="Genomic_DNA"/>
</dbReference>
<gene>
    <name evidence="6" type="ORF">EUTSA_v10015336mg</name>
</gene>
<dbReference type="GO" id="GO:0003690">
    <property type="term" value="F:double-stranded DNA binding"/>
    <property type="evidence" value="ECO:0007669"/>
    <property type="project" value="TreeGrafter"/>
</dbReference>
<feature type="region of interest" description="Disordered" evidence="4">
    <location>
        <begin position="408"/>
        <end position="449"/>
    </location>
</feature>
<proteinExistence type="predicted"/>
<protein>
    <recommendedName>
        <fullName evidence="5">H15 domain-containing protein</fullName>
    </recommendedName>
</protein>
<dbReference type="PANTHER" id="PTHR11467">
    <property type="entry name" value="HISTONE H1"/>
    <property type="match status" value="1"/>
</dbReference>
<sequence length="465" mass="52440">MAASATIVPMAHERKVENLRAFMVNLANSRGLLLPETNLFEQKFLDLCLSRAPDHPTYSAMIFVAITELNKEGGSREEAISEFIKSKYRNLPFAHTSLLSHHLAKLVEKREILCDYNNNHCYTLPGEKKKKSDASTDAERRSTVITVRTNDQCAANEVVTRQNEEESVRILYLENHKVDLLEERTLTESETIPKHKACGSINVIEARHTEDNGVKAYLRDSTVETLRKEGVDKGPEVALENSETEGRIEANSEGGELYEVVVQDEQNDVVMEESGKGEEKLIDKISKESKAKLGRTYNTMKEACVEVKSEAYKTLFECQTEACSDIIALEEMLKQCREKDQQNNAVSESDDVSRLPLSMESCKELWKVAHKIQSQLSEIIDSFDEAVVPYYESRGCEIGGISKEVLKEGPKKKTPCGNNGSAIASKQLEQKEREIDSQKKPPRVKKTRVKRLRDIGTTVLRKSPR</sequence>
<organism evidence="6 7">
    <name type="scientific">Eutrema salsugineum</name>
    <name type="common">Saltwater cress</name>
    <name type="synonym">Sisymbrium salsugineum</name>
    <dbReference type="NCBI Taxonomy" id="72664"/>
    <lineage>
        <taxon>Eukaryota</taxon>
        <taxon>Viridiplantae</taxon>
        <taxon>Streptophyta</taxon>
        <taxon>Embryophyta</taxon>
        <taxon>Tracheophyta</taxon>
        <taxon>Spermatophyta</taxon>
        <taxon>Magnoliopsida</taxon>
        <taxon>eudicotyledons</taxon>
        <taxon>Gunneridae</taxon>
        <taxon>Pentapetalae</taxon>
        <taxon>rosids</taxon>
        <taxon>malvids</taxon>
        <taxon>Brassicales</taxon>
        <taxon>Brassicaceae</taxon>
        <taxon>Eutremeae</taxon>
        <taxon>Eutrema</taxon>
    </lineage>
</organism>
<dbReference type="GO" id="GO:0005730">
    <property type="term" value="C:nucleolus"/>
    <property type="evidence" value="ECO:0007669"/>
    <property type="project" value="TreeGrafter"/>
</dbReference>
<dbReference type="InterPro" id="IPR036390">
    <property type="entry name" value="WH_DNA-bd_sf"/>
</dbReference>